<gene>
    <name evidence="6" type="ORF">D0544_07595</name>
</gene>
<reference evidence="6 7" key="1">
    <citation type="submission" date="2018-08" db="EMBL/GenBank/DDBJ databases">
        <authorList>
            <person name="Khan S.A."/>
        </authorList>
    </citation>
    <scope>NUCLEOTIDE SEQUENCE [LARGE SCALE GENOMIC DNA]</scope>
    <source>
        <strain evidence="6 7">GTF-13</strain>
    </source>
</reference>
<feature type="short sequence motif" description="GXSXG" evidence="4">
    <location>
        <begin position="37"/>
        <end position="41"/>
    </location>
</feature>
<protein>
    <submittedName>
        <fullName evidence="6">Alpha/beta hydrolase</fullName>
    </submittedName>
</protein>
<dbReference type="InterPro" id="IPR050301">
    <property type="entry name" value="NTE"/>
</dbReference>
<sequence length="317" mass="34783">MKTVSLVLGSGGARGYAHIGVIDELLARGYRINCIAGCSMGALVGGVYAAGKLNQFRGWINNLGYLDILRLADVSFSAQGALRGERIFDILDEMIGELNIEDLSLPYTAVATDLIAQQELWFQRGSLRKAIRASIAIPTLFTPVVDGNRLLVDGGLLNPLPIAPVVSAHSDLIIAVNLAGEPGRYRLPKVERTRTDARRTQLFSRWLERITRRSLVEAGQMEAGAERTVTGRARSSMMDIINQSFETMQSSLTQFKMAGYPPDLLISIPKDICRFYEFHLGPELIRMGQMIASDALDRYETAGNSLPTHELDDGRAG</sequence>
<keyword evidence="3 4" id="KW-0443">Lipid metabolism</keyword>
<dbReference type="InterPro" id="IPR016035">
    <property type="entry name" value="Acyl_Trfase/lysoPLipase"/>
</dbReference>
<feature type="domain" description="PNPLA" evidence="5">
    <location>
        <begin position="6"/>
        <end position="166"/>
    </location>
</feature>
<accession>A0A3P3VTD4</accession>
<organism evidence="6 7">
    <name type="scientific">Aestuariirhabdus litorea</name>
    <dbReference type="NCBI Taxonomy" id="2528527"/>
    <lineage>
        <taxon>Bacteria</taxon>
        <taxon>Pseudomonadati</taxon>
        <taxon>Pseudomonadota</taxon>
        <taxon>Gammaproteobacteria</taxon>
        <taxon>Oceanospirillales</taxon>
        <taxon>Aestuariirhabdaceae</taxon>
        <taxon>Aestuariirhabdus</taxon>
    </lineage>
</organism>
<dbReference type="Gene3D" id="3.40.1090.10">
    <property type="entry name" value="Cytosolic phospholipase A2 catalytic domain"/>
    <property type="match status" value="1"/>
</dbReference>
<feature type="active site" description="Proton acceptor" evidence="4">
    <location>
        <position position="153"/>
    </location>
</feature>
<keyword evidence="2 4" id="KW-0442">Lipid degradation</keyword>
<evidence type="ECO:0000256" key="4">
    <source>
        <dbReference type="PROSITE-ProRule" id="PRU01161"/>
    </source>
</evidence>
<evidence type="ECO:0000256" key="1">
    <source>
        <dbReference type="ARBA" id="ARBA00022801"/>
    </source>
</evidence>
<dbReference type="Proteomes" id="UP000280792">
    <property type="component" value="Unassembled WGS sequence"/>
</dbReference>
<dbReference type="Pfam" id="PF01734">
    <property type="entry name" value="Patatin"/>
    <property type="match status" value="1"/>
</dbReference>
<proteinExistence type="predicted"/>
<feature type="active site" description="Nucleophile" evidence="4">
    <location>
        <position position="39"/>
    </location>
</feature>
<keyword evidence="1 4" id="KW-0378">Hydrolase</keyword>
<comment type="caution">
    <text evidence="6">The sequence shown here is derived from an EMBL/GenBank/DDBJ whole genome shotgun (WGS) entry which is preliminary data.</text>
</comment>
<feature type="short sequence motif" description="DGA/G" evidence="4">
    <location>
        <begin position="153"/>
        <end position="155"/>
    </location>
</feature>
<dbReference type="GO" id="GO:0016042">
    <property type="term" value="P:lipid catabolic process"/>
    <property type="evidence" value="ECO:0007669"/>
    <property type="project" value="UniProtKB-UniRule"/>
</dbReference>
<dbReference type="GO" id="GO:0016787">
    <property type="term" value="F:hydrolase activity"/>
    <property type="evidence" value="ECO:0007669"/>
    <property type="project" value="UniProtKB-UniRule"/>
</dbReference>
<dbReference type="EMBL" id="QWEZ01000001">
    <property type="protein sequence ID" value="RRJ84936.1"/>
    <property type="molecule type" value="Genomic_DNA"/>
</dbReference>
<dbReference type="PROSITE" id="PS51635">
    <property type="entry name" value="PNPLA"/>
    <property type="match status" value="1"/>
</dbReference>
<dbReference type="RefSeq" id="WP_125015366.1">
    <property type="nucleotide sequence ID" value="NZ_QWEZ01000001.1"/>
</dbReference>
<dbReference type="PANTHER" id="PTHR14226:SF76">
    <property type="entry name" value="NTE FAMILY PROTEIN RSSA"/>
    <property type="match status" value="1"/>
</dbReference>
<evidence type="ECO:0000259" key="5">
    <source>
        <dbReference type="PROSITE" id="PS51635"/>
    </source>
</evidence>
<evidence type="ECO:0000313" key="7">
    <source>
        <dbReference type="Proteomes" id="UP000280792"/>
    </source>
</evidence>
<dbReference type="AlphaFoldDB" id="A0A3P3VTD4"/>
<evidence type="ECO:0000256" key="3">
    <source>
        <dbReference type="ARBA" id="ARBA00023098"/>
    </source>
</evidence>
<evidence type="ECO:0000313" key="6">
    <source>
        <dbReference type="EMBL" id="RRJ84936.1"/>
    </source>
</evidence>
<evidence type="ECO:0000256" key="2">
    <source>
        <dbReference type="ARBA" id="ARBA00022963"/>
    </source>
</evidence>
<name>A0A3P3VTD4_9GAMM</name>
<dbReference type="SUPFAM" id="SSF52151">
    <property type="entry name" value="FabD/lysophospholipase-like"/>
    <property type="match status" value="1"/>
</dbReference>
<keyword evidence="7" id="KW-1185">Reference proteome</keyword>
<dbReference type="InterPro" id="IPR002641">
    <property type="entry name" value="PNPLA_dom"/>
</dbReference>
<reference evidence="6 7" key="2">
    <citation type="submission" date="2018-12" db="EMBL/GenBank/DDBJ databases">
        <title>Simiduia agarivorans gen. nov., sp. nov., a marine, agarolytic bacterium isolated from shallow coastal water from Keelung, Taiwan.</title>
        <authorList>
            <person name="Shieh W.Y."/>
        </authorList>
    </citation>
    <scope>NUCLEOTIDE SEQUENCE [LARGE SCALE GENOMIC DNA]</scope>
    <source>
        <strain evidence="6 7">GTF-13</strain>
    </source>
</reference>
<comment type="caution">
    <text evidence="4">Lacks conserved residue(s) required for the propagation of feature annotation.</text>
</comment>
<dbReference type="PANTHER" id="PTHR14226">
    <property type="entry name" value="NEUROPATHY TARGET ESTERASE/SWISS CHEESE D.MELANOGASTER"/>
    <property type="match status" value="1"/>
</dbReference>